<dbReference type="InterPro" id="IPR036249">
    <property type="entry name" value="Thioredoxin-like_sf"/>
</dbReference>
<organism evidence="1">
    <name type="scientific">hydrothermal vent metagenome</name>
    <dbReference type="NCBI Taxonomy" id="652676"/>
    <lineage>
        <taxon>unclassified sequences</taxon>
        <taxon>metagenomes</taxon>
        <taxon>ecological metagenomes</taxon>
    </lineage>
</organism>
<sequence length="136" mass="16093">MLKEFLKYILLWILPIVIFANHVHWLGNYDVAHQVALEEQKPLLVLVVKKNKHFSNTVIKNTFMNQKYIDKINSEIIAVIVTYEGLLSYPIEMYYTTVFPTLFLVDSQKELFLHEPIYGKDIIKENVYEMLKTLDK</sequence>
<evidence type="ECO:0000313" key="1">
    <source>
        <dbReference type="EMBL" id="SFZ99020.1"/>
    </source>
</evidence>
<gene>
    <name evidence="1" type="ORF">MNB_SV-5-934</name>
</gene>
<accession>A0A1W1EG75</accession>
<dbReference type="SUPFAM" id="SSF52833">
    <property type="entry name" value="Thioredoxin-like"/>
    <property type="match status" value="1"/>
</dbReference>
<dbReference type="Gene3D" id="3.40.30.10">
    <property type="entry name" value="Glutaredoxin"/>
    <property type="match status" value="1"/>
</dbReference>
<reference evidence="1" key="1">
    <citation type="submission" date="2016-10" db="EMBL/GenBank/DDBJ databases">
        <authorList>
            <person name="de Groot N.N."/>
        </authorList>
    </citation>
    <scope>NUCLEOTIDE SEQUENCE</scope>
</reference>
<name>A0A1W1EG75_9ZZZZ</name>
<protein>
    <submittedName>
        <fullName evidence="1">Uncharacterized protein</fullName>
    </submittedName>
</protein>
<dbReference type="AlphaFoldDB" id="A0A1W1EG75"/>
<proteinExistence type="predicted"/>
<dbReference type="EMBL" id="FPKX01000074">
    <property type="protein sequence ID" value="SFZ99020.1"/>
    <property type="molecule type" value="Genomic_DNA"/>
</dbReference>